<name>A0AAN6P978_9PEZI</name>
<evidence type="ECO:0000259" key="4">
    <source>
        <dbReference type="Pfam" id="PF13460"/>
    </source>
</evidence>
<dbReference type="AlphaFoldDB" id="A0AAN6P978"/>
<evidence type="ECO:0000313" key="5">
    <source>
        <dbReference type="EMBL" id="KAK4034059.1"/>
    </source>
</evidence>
<evidence type="ECO:0000313" key="6">
    <source>
        <dbReference type="Proteomes" id="UP001303115"/>
    </source>
</evidence>
<protein>
    <submittedName>
        <fullName evidence="5">NAD(P)-binding protein</fullName>
    </submittedName>
</protein>
<gene>
    <name evidence="5" type="ORF">C8A01DRAFT_49478</name>
</gene>
<dbReference type="InterPro" id="IPR051609">
    <property type="entry name" value="NmrA/Isoflavone_reductase-like"/>
</dbReference>
<dbReference type="InterPro" id="IPR036291">
    <property type="entry name" value="NAD(P)-bd_dom_sf"/>
</dbReference>
<dbReference type="EMBL" id="MU854497">
    <property type="protein sequence ID" value="KAK4034059.1"/>
    <property type="molecule type" value="Genomic_DNA"/>
</dbReference>
<comment type="caution">
    <text evidence="5">The sequence shown here is derived from an EMBL/GenBank/DDBJ whole genome shotgun (WGS) entry which is preliminary data.</text>
</comment>
<accession>A0AAN6P978</accession>
<dbReference type="GO" id="GO:0016491">
    <property type="term" value="F:oxidoreductase activity"/>
    <property type="evidence" value="ECO:0007669"/>
    <property type="project" value="UniProtKB-KW"/>
</dbReference>
<dbReference type="InterPro" id="IPR016040">
    <property type="entry name" value="NAD(P)-bd_dom"/>
</dbReference>
<dbReference type="PANTHER" id="PTHR47706:SF7">
    <property type="entry name" value="CIPA-LIKE, PUTATIVE (AFU_ORTHOLOGUE AFUA_1G01630)-RELATED"/>
    <property type="match status" value="1"/>
</dbReference>
<keyword evidence="2" id="KW-0521">NADP</keyword>
<dbReference type="Gene3D" id="3.40.50.720">
    <property type="entry name" value="NAD(P)-binding Rossmann-like Domain"/>
    <property type="match status" value="1"/>
</dbReference>
<organism evidence="5 6">
    <name type="scientific">Parachaetomium inaequale</name>
    <dbReference type="NCBI Taxonomy" id="2588326"/>
    <lineage>
        <taxon>Eukaryota</taxon>
        <taxon>Fungi</taxon>
        <taxon>Dikarya</taxon>
        <taxon>Ascomycota</taxon>
        <taxon>Pezizomycotina</taxon>
        <taxon>Sordariomycetes</taxon>
        <taxon>Sordariomycetidae</taxon>
        <taxon>Sordariales</taxon>
        <taxon>Chaetomiaceae</taxon>
        <taxon>Parachaetomium</taxon>
    </lineage>
</organism>
<dbReference type="PANTHER" id="PTHR47706">
    <property type="entry name" value="NMRA-LIKE FAMILY PROTEIN"/>
    <property type="match status" value="1"/>
</dbReference>
<proteinExistence type="inferred from homology"/>
<sequence>MSSPYAKDQPQGFSNHIKKVAIVGAGGNIGSHIVEQLVKGGKHVVTAISRPGSTNKLPEAVYVLRVDYSGDDISALVDALRGQHALIITMAVSAPKDTMSKLIRAAAAAGVPYILPNWFGHDAANDALCRDSFLTQMRDSVRSEVHSLGVSSPLFLVCNFWYEFSLGGGPDRFGFDFQNRSLVYFDGGNVVINTSSWPQCGRAVAGLLGLKKLPDDEKDTSPTISQFVDDGGLVYVSSFRLSQRDMFESVKRVTETTDADWTITHESSEQRWRDGTAEVLRGNFGAFTKMLYSRMFFPNGDGDYESRRALHNDVLGLPVEDLDLVTSIAVRMGENGEVAQGH</sequence>
<evidence type="ECO:0000256" key="1">
    <source>
        <dbReference type="ARBA" id="ARBA00005725"/>
    </source>
</evidence>
<keyword evidence="6" id="KW-1185">Reference proteome</keyword>
<keyword evidence="3" id="KW-0560">Oxidoreductase</keyword>
<comment type="similarity">
    <text evidence="1">Belongs to the NmrA-type oxidoreductase family. Isoflavone reductase subfamily.</text>
</comment>
<feature type="domain" description="NAD(P)-binding" evidence="4">
    <location>
        <begin position="24"/>
        <end position="112"/>
    </location>
</feature>
<dbReference type="Pfam" id="PF13460">
    <property type="entry name" value="NAD_binding_10"/>
    <property type="match status" value="1"/>
</dbReference>
<evidence type="ECO:0000256" key="3">
    <source>
        <dbReference type="ARBA" id="ARBA00023002"/>
    </source>
</evidence>
<dbReference type="Proteomes" id="UP001303115">
    <property type="component" value="Unassembled WGS sequence"/>
</dbReference>
<reference evidence="6" key="1">
    <citation type="journal article" date="2023" name="Mol. Phylogenet. Evol.">
        <title>Genome-scale phylogeny and comparative genomics of the fungal order Sordariales.</title>
        <authorList>
            <person name="Hensen N."/>
            <person name="Bonometti L."/>
            <person name="Westerberg I."/>
            <person name="Brannstrom I.O."/>
            <person name="Guillou S."/>
            <person name="Cros-Aarteil S."/>
            <person name="Calhoun S."/>
            <person name="Haridas S."/>
            <person name="Kuo A."/>
            <person name="Mondo S."/>
            <person name="Pangilinan J."/>
            <person name="Riley R."/>
            <person name="LaButti K."/>
            <person name="Andreopoulos B."/>
            <person name="Lipzen A."/>
            <person name="Chen C."/>
            <person name="Yan M."/>
            <person name="Daum C."/>
            <person name="Ng V."/>
            <person name="Clum A."/>
            <person name="Steindorff A."/>
            <person name="Ohm R.A."/>
            <person name="Martin F."/>
            <person name="Silar P."/>
            <person name="Natvig D.O."/>
            <person name="Lalanne C."/>
            <person name="Gautier V."/>
            <person name="Ament-Velasquez S.L."/>
            <person name="Kruys A."/>
            <person name="Hutchinson M.I."/>
            <person name="Powell A.J."/>
            <person name="Barry K."/>
            <person name="Miller A.N."/>
            <person name="Grigoriev I.V."/>
            <person name="Debuchy R."/>
            <person name="Gladieux P."/>
            <person name="Hiltunen Thoren M."/>
            <person name="Johannesson H."/>
        </authorList>
    </citation>
    <scope>NUCLEOTIDE SEQUENCE [LARGE SCALE GENOMIC DNA]</scope>
    <source>
        <strain evidence="6">CBS 284.82</strain>
    </source>
</reference>
<evidence type="ECO:0000256" key="2">
    <source>
        <dbReference type="ARBA" id="ARBA00022857"/>
    </source>
</evidence>
<dbReference type="SUPFAM" id="SSF51735">
    <property type="entry name" value="NAD(P)-binding Rossmann-fold domains"/>
    <property type="match status" value="1"/>
</dbReference>